<feature type="domain" description="BD-FAE-like" evidence="2">
    <location>
        <begin position="67"/>
        <end position="195"/>
    </location>
</feature>
<sequence>MVPSDEKLLLAIVLLWLWNPGTGTAQTRIDTTGGRYYRPIFATVTRTQDVTYGAAPDFLGNNQNLRLDVYQPVGDTVRRRPLLVFAHGGGFVSGNRTDAEIVELCTRFARMGYVTASIDYRLLFLPFDTVNIGRAAIRATQDMRAAVRFFRRDAATTKAYRIHPGFIYAGGSSAGAFMALQTGYLDKESEVPAYLGLAALGGLEGSSGNPGYASNVQGVINLCGALGRPWWIEAGNVPFVSLHGTADAVVPYGAGTVGSGLPPQKVYGSAVLKVRATAVGVANPLYTFKGAGHVPYSGSSAAAAAYLDTTTRFVRDFLRPLLRQPATVTAVKTSAATAPQVFPVPATDAIRVQWPAAQLFRRQSAELLDATGRIVRRLRWEQPELLVPRENLPAGTYLLRTEGLASRRVVFD</sequence>
<dbReference type="InterPro" id="IPR049492">
    <property type="entry name" value="BD-FAE-like_dom"/>
</dbReference>
<dbReference type="InterPro" id="IPR050300">
    <property type="entry name" value="GDXG_lipolytic_enzyme"/>
</dbReference>
<accession>A0A428KI84</accession>
<keyword evidence="4" id="KW-1185">Reference proteome</keyword>
<dbReference type="SUPFAM" id="SSF53474">
    <property type="entry name" value="alpha/beta-Hydrolases"/>
    <property type="match status" value="1"/>
</dbReference>
<reference evidence="3 4" key="1">
    <citation type="submission" date="2018-12" db="EMBL/GenBank/DDBJ databases">
        <authorList>
            <person name="Feng G."/>
            <person name="Zhu H."/>
        </authorList>
    </citation>
    <scope>NUCLEOTIDE SEQUENCE [LARGE SCALE GENOMIC DNA]</scope>
    <source>
        <strain evidence="3 4">LMG 26000</strain>
    </source>
</reference>
<dbReference type="RefSeq" id="WP_125435581.1">
    <property type="nucleotide sequence ID" value="NZ_RWIU01000001.1"/>
</dbReference>
<evidence type="ECO:0000313" key="3">
    <source>
        <dbReference type="EMBL" id="RSK46176.1"/>
    </source>
</evidence>
<protein>
    <submittedName>
        <fullName evidence="3">Alpha/beta hydrolase</fullName>
    </submittedName>
</protein>
<dbReference type="Pfam" id="PF20434">
    <property type="entry name" value="BD-FAE"/>
    <property type="match status" value="1"/>
</dbReference>
<dbReference type="Proteomes" id="UP000270291">
    <property type="component" value="Unassembled WGS sequence"/>
</dbReference>
<dbReference type="OrthoDB" id="9777975at2"/>
<evidence type="ECO:0000256" key="1">
    <source>
        <dbReference type="ARBA" id="ARBA00022801"/>
    </source>
</evidence>
<proteinExistence type="predicted"/>
<dbReference type="PANTHER" id="PTHR48081">
    <property type="entry name" value="AB HYDROLASE SUPERFAMILY PROTEIN C4A8.06C"/>
    <property type="match status" value="1"/>
</dbReference>
<comment type="caution">
    <text evidence="3">The sequence shown here is derived from an EMBL/GenBank/DDBJ whole genome shotgun (WGS) entry which is preliminary data.</text>
</comment>
<evidence type="ECO:0000259" key="2">
    <source>
        <dbReference type="Pfam" id="PF20434"/>
    </source>
</evidence>
<organism evidence="3 4">
    <name type="scientific">Hymenobacter perfusus</name>
    <dbReference type="NCBI Taxonomy" id="1236770"/>
    <lineage>
        <taxon>Bacteria</taxon>
        <taxon>Pseudomonadati</taxon>
        <taxon>Bacteroidota</taxon>
        <taxon>Cytophagia</taxon>
        <taxon>Cytophagales</taxon>
        <taxon>Hymenobacteraceae</taxon>
        <taxon>Hymenobacter</taxon>
    </lineage>
</organism>
<keyword evidence="1 3" id="KW-0378">Hydrolase</keyword>
<dbReference type="Gene3D" id="3.40.50.1820">
    <property type="entry name" value="alpha/beta hydrolase"/>
    <property type="match status" value="1"/>
</dbReference>
<gene>
    <name evidence="3" type="ORF">EI293_03110</name>
</gene>
<name>A0A428KI84_9BACT</name>
<dbReference type="GO" id="GO:0016787">
    <property type="term" value="F:hydrolase activity"/>
    <property type="evidence" value="ECO:0007669"/>
    <property type="project" value="UniProtKB-KW"/>
</dbReference>
<dbReference type="InterPro" id="IPR029058">
    <property type="entry name" value="AB_hydrolase_fold"/>
</dbReference>
<dbReference type="EMBL" id="RWIU01000001">
    <property type="protein sequence ID" value="RSK46176.1"/>
    <property type="molecule type" value="Genomic_DNA"/>
</dbReference>
<dbReference type="AlphaFoldDB" id="A0A428KI84"/>
<evidence type="ECO:0000313" key="4">
    <source>
        <dbReference type="Proteomes" id="UP000270291"/>
    </source>
</evidence>